<dbReference type="Gene3D" id="1.10.260.40">
    <property type="entry name" value="lambda repressor-like DNA-binding domains"/>
    <property type="match status" value="1"/>
</dbReference>
<dbReference type="Pfam" id="PF01381">
    <property type="entry name" value="HTH_3"/>
    <property type="match status" value="1"/>
</dbReference>
<organism evidence="2 3">
    <name type="scientific">Gilliamella apicola</name>
    <dbReference type="NCBI Taxonomy" id="1196095"/>
    <lineage>
        <taxon>Bacteria</taxon>
        <taxon>Pseudomonadati</taxon>
        <taxon>Pseudomonadota</taxon>
        <taxon>Gammaproteobacteria</taxon>
        <taxon>Orbales</taxon>
        <taxon>Orbaceae</taxon>
        <taxon>Gilliamella</taxon>
    </lineage>
</organism>
<evidence type="ECO:0000259" key="1">
    <source>
        <dbReference type="PROSITE" id="PS50943"/>
    </source>
</evidence>
<sequence length="53" mass="6190">MLPLSERFGERLRNERIRLCLTQEELANKAGVRPLTIIQYEKGKSSPPVKFIY</sequence>
<accession>A0A556SC30</accession>
<protein>
    <submittedName>
        <fullName evidence="2">Helix-turn-helix transcriptional regulator</fullName>
    </submittedName>
</protein>
<feature type="domain" description="HTH cro/C1-type" evidence="1">
    <location>
        <begin position="12"/>
        <end position="53"/>
    </location>
</feature>
<dbReference type="GO" id="GO:0003677">
    <property type="term" value="F:DNA binding"/>
    <property type="evidence" value="ECO:0007669"/>
    <property type="project" value="InterPro"/>
</dbReference>
<comment type="caution">
    <text evidence="2">The sequence shown here is derived from an EMBL/GenBank/DDBJ whole genome shotgun (WGS) entry which is preliminary data.</text>
</comment>
<dbReference type="InterPro" id="IPR001387">
    <property type="entry name" value="Cro/C1-type_HTH"/>
</dbReference>
<dbReference type="Proteomes" id="UP000319483">
    <property type="component" value="Unassembled WGS sequence"/>
</dbReference>
<evidence type="ECO:0000313" key="2">
    <source>
        <dbReference type="EMBL" id="TSJ98701.1"/>
    </source>
</evidence>
<dbReference type="EMBL" id="VMHM01000009">
    <property type="protein sequence ID" value="TSJ98701.1"/>
    <property type="molecule type" value="Genomic_DNA"/>
</dbReference>
<name>A0A556SC30_9GAMM</name>
<dbReference type="CDD" id="cd00093">
    <property type="entry name" value="HTH_XRE"/>
    <property type="match status" value="1"/>
</dbReference>
<dbReference type="AlphaFoldDB" id="A0A556SC30"/>
<reference evidence="2 3" key="1">
    <citation type="submission" date="2019-07" db="EMBL/GenBank/DDBJ databases">
        <title>Gilliamella genomes.</title>
        <authorList>
            <person name="Zheng H."/>
        </authorList>
    </citation>
    <scope>NUCLEOTIDE SEQUENCE [LARGE SCALE GENOMIC DNA]</scope>
    <source>
        <strain evidence="2 3">W8127</strain>
    </source>
</reference>
<proteinExistence type="predicted"/>
<dbReference type="PROSITE" id="PS50943">
    <property type="entry name" value="HTH_CROC1"/>
    <property type="match status" value="1"/>
</dbReference>
<gene>
    <name evidence="2" type="ORF">FPQ15_07535</name>
</gene>
<dbReference type="RefSeq" id="WP_144091979.1">
    <property type="nucleotide sequence ID" value="NZ_VMHM01000009.1"/>
</dbReference>
<evidence type="ECO:0000313" key="3">
    <source>
        <dbReference type="Proteomes" id="UP000319483"/>
    </source>
</evidence>
<dbReference type="SUPFAM" id="SSF47413">
    <property type="entry name" value="lambda repressor-like DNA-binding domains"/>
    <property type="match status" value="1"/>
</dbReference>
<dbReference type="InterPro" id="IPR010982">
    <property type="entry name" value="Lambda_DNA-bd_dom_sf"/>
</dbReference>